<comment type="caution">
    <text evidence="1">The sequence shown here is derived from an EMBL/GenBank/DDBJ whole genome shotgun (WGS) entry which is preliminary data.</text>
</comment>
<reference evidence="1 2" key="1">
    <citation type="journal article" date="2020" name="Cell">
        <title>Large-Scale Comparative Analyses of Tick Genomes Elucidate Their Genetic Diversity and Vector Capacities.</title>
        <authorList>
            <consortium name="Tick Genome and Microbiome Consortium (TIGMIC)"/>
            <person name="Jia N."/>
            <person name="Wang J."/>
            <person name="Shi W."/>
            <person name="Du L."/>
            <person name="Sun Y."/>
            <person name="Zhan W."/>
            <person name="Jiang J.F."/>
            <person name="Wang Q."/>
            <person name="Zhang B."/>
            <person name="Ji P."/>
            <person name="Bell-Sakyi L."/>
            <person name="Cui X.M."/>
            <person name="Yuan T.T."/>
            <person name="Jiang B.G."/>
            <person name="Yang W.F."/>
            <person name="Lam T.T."/>
            <person name="Chang Q.C."/>
            <person name="Ding S.J."/>
            <person name="Wang X.J."/>
            <person name="Zhu J.G."/>
            <person name="Ruan X.D."/>
            <person name="Zhao L."/>
            <person name="Wei J.T."/>
            <person name="Ye R.Z."/>
            <person name="Que T.C."/>
            <person name="Du C.H."/>
            <person name="Zhou Y.H."/>
            <person name="Cheng J.X."/>
            <person name="Dai P.F."/>
            <person name="Guo W.B."/>
            <person name="Han X.H."/>
            <person name="Huang E.J."/>
            <person name="Li L.F."/>
            <person name="Wei W."/>
            <person name="Gao Y.C."/>
            <person name="Liu J.Z."/>
            <person name="Shao H.Z."/>
            <person name="Wang X."/>
            <person name="Wang C.C."/>
            <person name="Yang T.C."/>
            <person name="Huo Q.B."/>
            <person name="Li W."/>
            <person name="Chen H.Y."/>
            <person name="Chen S.E."/>
            <person name="Zhou L.G."/>
            <person name="Ni X.B."/>
            <person name="Tian J.H."/>
            <person name="Sheng Y."/>
            <person name="Liu T."/>
            <person name="Pan Y.S."/>
            <person name="Xia L.Y."/>
            <person name="Li J."/>
            <person name="Zhao F."/>
            <person name="Cao W.C."/>
        </authorList>
    </citation>
    <scope>NUCLEOTIDE SEQUENCE [LARGE SCALE GENOMIC DNA]</scope>
    <source>
        <strain evidence="1">Iper-2018</strain>
    </source>
</reference>
<evidence type="ECO:0000313" key="2">
    <source>
        <dbReference type="Proteomes" id="UP000805193"/>
    </source>
</evidence>
<gene>
    <name evidence="1" type="ORF">HPB47_021169</name>
</gene>
<proteinExistence type="predicted"/>
<name>A0AC60QDD8_IXOPE</name>
<dbReference type="Proteomes" id="UP000805193">
    <property type="component" value="Unassembled WGS sequence"/>
</dbReference>
<sequence>MEDPRDKEALGPLSHTWTKPCRWPSELRVSPAAQVDRRMFARFDMDGTSRCIPRRLHETQKEHWGLGFGARYFSEIAWVPQMAAPTTSPLIASSTPAARSGLPLGDLTQFSLVKEHYATRYEHERDLFTPGTRPARVRELYESAAATPPLHVIRCLGHDESSELDSRGLFLCMPVWGDAAKRRLALDLDIETRRPASLLVGKEAQDGTSDGEEPLLRLPSPEEKMHALSLEYPPVVVPIDTSESNFNRLSSVRRSLIHVDFLIKRKKHHKRRNTISDGNSKEIEEALASRKKSGTIVKTEALIHTSCQTDDDLLTATTSSAGKSSRSKRRSEGSPSSGDLSSSSAENNAAAKTEKRSSFYEAMNFKLGRDWKFLKKSSKKEEGSSKNESVRAGDGKAESGTSTGGTDKKRRSFLPISTNSAAMTVAVKLRETSARTGSKGMEDGQSSSGNWSASSSTRASVDSDQQTSMASPDTMPHSHSESSLGKDSLFSDNTHHSTDGRSHDETVAGYSSDASIALTGTTAASSWKPGPPGATACRSNINSSSTDPESQSGTITPETCQSDSKSSSSPRRKISVGSDPFTSHIDDGDSSVYSVDTDGYYTSMHTDSGLIKHTPGKFGEEAEEGNFAAAGDRGSQTSIDTIGNLSLNSFLSQNANDTGNDTCSIASTLTQRSRVPPAPPPRLCSVRTLSPIPSQKENSPPLSAGDVSESDCEVGERLRRKTSIGSFRYPSICAVSPEPSDEENCRLDLEKRAPKKNPPASGSNGAAQLTTCKGSGQEAPRQKRPETEIVEENEDSSEADRCNMYGVQSPRKVPFLNAIVSQTDVSPNAGKQPTLGSFSSAECELTFDTAPDSSRGGGTKRVTICEKPSKNPAAEATATSDAISQRPGVRTTPECPKQSSPTATTPHTSPRGSPQTSPQTTPPAVPPPPPPLTYSSKVLERGSARLPSVTNEPNSVFTQSSTSSRVGARVTLDPEGKVIYSSNSLGRRRDGQPVNFGSRKIPCPSVPSANKYATLPPMVSPALNADPRAYVKLDPGGAVETYSSSTIPRTRHSVSAVGASPSRGEATSPTGLPRATTPSSPSGMVKAHVPAAGLRTPQLRQESSGRSTPQPTSTFLHASGSLGRVPPVQRPASISTPYESRPAGTSTPVSLHSQASSGRVTPVHHFSPISLPTSTAPGRRTPLQPSPREPIGSTWVSGLPPPPFGYPVTSSPQHASPPNFIQHPAQTRVPQQFNGRTTPVQRYTPPSDPYIPCPGSPARGYPSMPPYFAPSVASWDSGRTTPTQKNPVPTGPCDTGAPYGTPDELRPVQAYGQEGPRAVPVNSQGYGGRQPLELVNGRTTPAEYSYQTSVPQQRGQSPNPAYSSRTTLDTREGARVSMLRHQNYGNPNHANETSPVHDGIRDNRMRVAQPMTNGPKQFIPEQHRVYYGVHGQNDRQNPPQPQRHALSPTRQALPATNTDTTRLVGPPHIGGQNVWPVRASAPTPAYGSNQRSSERNYGSPEQRAFVLSGSKTMTANDSSAYADSLRNAYNSQNTYLSPPSAQCTNEQSYAALRGLPKRGSPTGLSSTSLSSSGSERSPDNSSSSTSITRELRRKPMSAEDLFAVIHSSKKKHGIKTEADLAQSPLSSRSSSPMVSSRPSTPSRGGLAETGFLSPRSSRDRRSWSGDVSLIRTPGSMERRSLANDRLGPVKPTSLLDFKKLLLQTKTTGQNGRAKKSAVELLKAGPAGKGSEEAAHSLPTSPVNVPSPAESPTGASWTSTVPLKRGGRVRSSLQHRYDHMYPPILEDCSEDDGRAASAKQKTGELREVAGGVPHSPPSSTWV</sequence>
<organism evidence="1 2">
    <name type="scientific">Ixodes persulcatus</name>
    <name type="common">Taiga tick</name>
    <dbReference type="NCBI Taxonomy" id="34615"/>
    <lineage>
        <taxon>Eukaryota</taxon>
        <taxon>Metazoa</taxon>
        <taxon>Ecdysozoa</taxon>
        <taxon>Arthropoda</taxon>
        <taxon>Chelicerata</taxon>
        <taxon>Arachnida</taxon>
        <taxon>Acari</taxon>
        <taxon>Parasitiformes</taxon>
        <taxon>Ixodida</taxon>
        <taxon>Ixodoidea</taxon>
        <taxon>Ixodidae</taxon>
        <taxon>Ixodinae</taxon>
        <taxon>Ixodes</taxon>
    </lineage>
</organism>
<accession>A0AC60QDD8</accession>
<dbReference type="EMBL" id="JABSTQ010009178">
    <property type="protein sequence ID" value="KAG0432071.1"/>
    <property type="molecule type" value="Genomic_DNA"/>
</dbReference>
<keyword evidence="2" id="KW-1185">Reference proteome</keyword>
<evidence type="ECO:0000313" key="1">
    <source>
        <dbReference type="EMBL" id="KAG0432071.1"/>
    </source>
</evidence>
<protein>
    <submittedName>
        <fullName evidence="1">Uncharacterized protein</fullName>
    </submittedName>
</protein>